<evidence type="ECO:0000313" key="14">
    <source>
        <dbReference type="EMBL" id="PTQ45807.1"/>
    </source>
</evidence>
<name>A0A2R6XI73_MARPO</name>
<dbReference type="EC" id="5.6.2.4" evidence="9"/>
<dbReference type="GO" id="GO:0005524">
    <property type="term" value="F:ATP binding"/>
    <property type="evidence" value="ECO:0007669"/>
    <property type="project" value="UniProtKB-KW"/>
</dbReference>
<feature type="domain" description="Helicase ATP-binding" evidence="12">
    <location>
        <begin position="38"/>
        <end position="238"/>
    </location>
</feature>
<evidence type="ECO:0000256" key="1">
    <source>
        <dbReference type="ARBA" id="ARBA00010140"/>
    </source>
</evidence>
<dbReference type="Proteomes" id="UP000244005">
    <property type="component" value="Unassembled WGS sequence"/>
</dbReference>
<keyword evidence="6" id="KW-0413">Isomerase</keyword>
<dbReference type="GO" id="GO:0003676">
    <property type="term" value="F:nucleic acid binding"/>
    <property type="evidence" value="ECO:0007669"/>
    <property type="project" value="InterPro"/>
</dbReference>
<keyword evidence="7" id="KW-0469">Meiosis</keyword>
<dbReference type="GO" id="GO:0043138">
    <property type="term" value="F:3'-5' DNA helicase activity"/>
    <property type="evidence" value="ECO:0007669"/>
    <property type="project" value="UniProtKB-EC"/>
</dbReference>
<evidence type="ECO:0000313" key="15">
    <source>
        <dbReference type="Proteomes" id="UP000244005"/>
    </source>
</evidence>
<evidence type="ECO:0000259" key="13">
    <source>
        <dbReference type="PROSITE" id="PS51194"/>
    </source>
</evidence>
<evidence type="ECO:0000256" key="10">
    <source>
        <dbReference type="ARBA" id="ARBA00048988"/>
    </source>
</evidence>
<evidence type="ECO:0000256" key="8">
    <source>
        <dbReference type="ARBA" id="ARBA00034617"/>
    </source>
</evidence>
<evidence type="ECO:0000256" key="9">
    <source>
        <dbReference type="ARBA" id="ARBA00034808"/>
    </source>
</evidence>
<dbReference type="Pfam" id="PF02889">
    <property type="entry name" value="Sec63"/>
    <property type="match status" value="1"/>
</dbReference>
<feature type="compositionally biased region" description="Basic and acidic residues" evidence="11">
    <location>
        <begin position="947"/>
        <end position="958"/>
    </location>
</feature>
<dbReference type="InterPro" id="IPR011545">
    <property type="entry name" value="DEAD/DEAH_box_helicase_dom"/>
</dbReference>
<evidence type="ECO:0000256" key="3">
    <source>
        <dbReference type="ARBA" id="ARBA00022801"/>
    </source>
</evidence>
<feature type="region of interest" description="Disordered" evidence="11">
    <location>
        <begin position="925"/>
        <end position="976"/>
    </location>
</feature>
<evidence type="ECO:0000256" key="6">
    <source>
        <dbReference type="ARBA" id="ARBA00023235"/>
    </source>
</evidence>
<dbReference type="InterPro" id="IPR004179">
    <property type="entry name" value="Sec63-dom"/>
</dbReference>
<comment type="catalytic activity">
    <reaction evidence="8">
        <text>Couples ATP hydrolysis with the unwinding of duplex DNA by translocating in the 3'-5' direction.</text>
        <dbReference type="EC" id="5.6.2.4"/>
    </reaction>
</comment>
<gene>
    <name evidence="14" type="ORF">MARPO_0013s0041</name>
</gene>
<dbReference type="InterPro" id="IPR036388">
    <property type="entry name" value="WH-like_DNA-bd_sf"/>
</dbReference>
<dbReference type="InterPro" id="IPR001650">
    <property type="entry name" value="Helicase_C-like"/>
</dbReference>
<dbReference type="SMART" id="SM00487">
    <property type="entry name" value="DEXDc"/>
    <property type="match status" value="1"/>
</dbReference>
<accession>A0A2R6XI73</accession>
<dbReference type="FunFam" id="1.10.10.10:FF:000012">
    <property type="entry name" value="U5 small nuclear ribonucleoprotein helicase"/>
    <property type="match status" value="1"/>
</dbReference>
<sequence>MPSQHDSDSLVPVSTLPKPFQGVFDYRYFNSVQSESFETAYGSDDNMVVSAPTGSGKTGLFELCILRLLTSCLRTVSGELQFNHPHGALKIVYVAPTKALIQEKMREWQEKFGSKSVGLTCQELTSDSDALPVKELQETDLILTTPEKFDSTTRRCRDHGGAGFVGDIALLLIDEVHLLNDTRGAALEAIVSRIKMLARNHDLKGSPISQIRFVAVSATIPNIEDLAEWLLVPAKAVKRFGEEMRPVKLSTRVYGYPAAKNDFLFEKRLQYYIYDVILQHSSGKPTLVFCPTRKGAQDTAMKLAEIVAKSGNTNPFLKSQEQFDRLRLAISQTKDKTMQYCIQHGVGFHNGGLEFAERGLVEGLFLQGDLLVLCTTMTLAHGMNFPAHLVVIKSTQYYNKEKGKYMEYERSTLLQMCGRAGRPQFDDSGVVVLMTKSDTIHLYQNLLSGTEPVESELLPSISEHLNAEIVLMTVSDVGLAMEWLKCSYLYIRIRKNPYHYGNYKLLAEEQMDKHLKGICLQSIHELANYGMVHMDEYGFTLKSLEPGRLMAKYYLNFETMKTITKIQDRGKTEDLLHALTKAQELSGIQLRRYEKRQLNTINQDTSSRMKFHVLGPNGKTKKRIQTSSEKIFVLVNDALSGEPSSLDFTMTQDVSVICTHGSRIARCMSEYFKFLKRYSEAKSALLLTKCLNQRLWEDSIYKLKQLPGIGMVTAKAFIAAGISSFQHLSSSDPRHLESITGRKFPFGDHIKSKLSLLPPKVLMKIEETKIYTGGKREFVLELTRLDSPSPQGTNKWHMADLIIGDGTENLLIFQEKIRLEQFSSPYIVPVYSASNVSAALISEQYVGIDVIIEPPTIPATNKSSTSIMPSKIEQQKRKLKLLGTSSLGSSVIHEPKSTLKMPTLEEKRYTGDPSSSTLNVKMPISSHSKHEDAGCVTTPPQVYTGKRKWESESKDVGRRGASFPTSESPPGQDLKSLRSFLEDPNVHQGMCSDEEINGLIESVWVDAPPYETPLQPKEEELPSFSLSFGNDSAPEPTTGHKGDGDLVVNDMRLAEIDEECQTITSLPSPLEEFTKTECRKTTTFARDEIRLRREFGEAPPTSEIVEEQSNNVSNSVLPKCALTSDKAALKLPLYPQFSLGLPQAANPEDPSILRYWNVPHNEPLDSSCENNFGVQNAKDVIRSDFGSDAVMNSGKQLSHMTNLETQSESFGSKSLFSFLYD</sequence>
<dbReference type="GO" id="GO:0005694">
    <property type="term" value="C:chromosome"/>
    <property type="evidence" value="ECO:0007669"/>
    <property type="project" value="EnsemblPlants"/>
</dbReference>
<comment type="similarity">
    <text evidence="1">Belongs to the helicase family. SKI2 subfamily.</text>
</comment>
<dbReference type="PANTHER" id="PTHR47835:SF3">
    <property type="entry name" value="HELICASE FOR MEIOSIS 1"/>
    <property type="match status" value="1"/>
</dbReference>
<comment type="catalytic activity">
    <reaction evidence="10">
        <text>ATP + H2O = ADP + phosphate + H(+)</text>
        <dbReference type="Rhea" id="RHEA:13065"/>
        <dbReference type="ChEBI" id="CHEBI:15377"/>
        <dbReference type="ChEBI" id="CHEBI:15378"/>
        <dbReference type="ChEBI" id="CHEBI:30616"/>
        <dbReference type="ChEBI" id="CHEBI:43474"/>
        <dbReference type="ChEBI" id="CHEBI:456216"/>
        <dbReference type="EC" id="5.6.2.4"/>
    </reaction>
</comment>
<keyword evidence="3" id="KW-0378">Hydrolase</keyword>
<dbReference type="GO" id="GO:0005634">
    <property type="term" value="C:nucleus"/>
    <property type="evidence" value="ECO:0000318"/>
    <property type="project" value="GO_Central"/>
</dbReference>
<dbReference type="Gramene" id="Mp8g07520.1">
    <property type="protein sequence ID" value="Mp8g07520.1.cds"/>
    <property type="gene ID" value="Mp8g07520"/>
</dbReference>
<evidence type="ECO:0000256" key="7">
    <source>
        <dbReference type="ARBA" id="ARBA00023254"/>
    </source>
</evidence>
<dbReference type="PANTHER" id="PTHR47835">
    <property type="entry name" value="HFM1, ATP DEPENDENT DNA HELICASE HOMOLOG"/>
    <property type="match status" value="1"/>
</dbReference>
<dbReference type="EMBL" id="KZ772685">
    <property type="protein sequence ID" value="PTQ45807.1"/>
    <property type="molecule type" value="Genomic_DNA"/>
</dbReference>
<dbReference type="SMART" id="SM00490">
    <property type="entry name" value="HELICc"/>
    <property type="match status" value="1"/>
</dbReference>
<dbReference type="OrthoDB" id="5575at2759"/>
<protein>
    <recommendedName>
        <fullName evidence="9">DNA 3'-5' helicase</fullName>
        <ecNumber evidence="9">5.6.2.4</ecNumber>
    </recommendedName>
</protein>
<dbReference type="FunFam" id="3.40.50.300:FF:001076">
    <property type="entry name" value="ATP-dependent DNA helicase MER3"/>
    <property type="match status" value="1"/>
</dbReference>
<dbReference type="InterPro" id="IPR052247">
    <property type="entry name" value="Meiotic_Crossover_Helicase"/>
</dbReference>
<dbReference type="InterPro" id="IPR027417">
    <property type="entry name" value="P-loop_NTPase"/>
</dbReference>
<dbReference type="InterPro" id="IPR014001">
    <property type="entry name" value="Helicase_ATP-bd"/>
</dbReference>
<evidence type="ECO:0000256" key="5">
    <source>
        <dbReference type="ARBA" id="ARBA00022840"/>
    </source>
</evidence>
<dbReference type="Gene3D" id="1.10.150.20">
    <property type="entry name" value="5' to 3' exonuclease, C-terminal subdomain"/>
    <property type="match status" value="1"/>
</dbReference>
<keyword evidence="15" id="KW-1185">Reference proteome</keyword>
<feature type="domain" description="Helicase C-terminal" evidence="13">
    <location>
        <begin position="272"/>
        <end position="469"/>
    </location>
</feature>
<evidence type="ECO:0000259" key="12">
    <source>
        <dbReference type="PROSITE" id="PS51192"/>
    </source>
</evidence>
<proteinExistence type="inferred from homology"/>
<dbReference type="SUPFAM" id="SSF52540">
    <property type="entry name" value="P-loop containing nucleoside triphosphate hydrolases"/>
    <property type="match status" value="1"/>
</dbReference>
<reference evidence="15" key="1">
    <citation type="journal article" date="2017" name="Cell">
        <title>Insights into land plant evolution garnered from the Marchantia polymorpha genome.</title>
        <authorList>
            <person name="Bowman J.L."/>
            <person name="Kohchi T."/>
            <person name="Yamato K.T."/>
            <person name="Jenkins J."/>
            <person name="Shu S."/>
            <person name="Ishizaki K."/>
            <person name="Yamaoka S."/>
            <person name="Nishihama R."/>
            <person name="Nakamura Y."/>
            <person name="Berger F."/>
            <person name="Adam C."/>
            <person name="Aki S.S."/>
            <person name="Althoff F."/>
            <person name="Araki T."/>
            <person name="Arteaga-Vazquez M.A."/>
            <person name="Balasubrmanian S."/>
            <person name="Barry K."/>
            <person name="Bauer D."/>
            <person name="Boehm C.R."/>
            <person name="Briginshaw L."/>
            <person name="Caballero-Perez J."/>
            <person name="Catarino B."/>
            <person name="Chen F."/>
            <person name="Chiyoda S."/>
            <person name="Chovatia M."/>
            <person name="Davies K.M."/>
            <person name="Delmans M."/>
            <person name="Demura T."/>
            <person name="Dierschke T."/>
            <person name="Dolan L."/>
            <person name="Dorantes-Acosta A.E."/>
            <person name="Eklund D.M."/>
            <person name="Florent S.N."/>
            <person name="Flores-Sandoval E."/>
            <person name="Fujiyama A."/>
            <person name="Fukuzawa H."/>
            <person name="Galik B."/>
            <person name="Grimanelli D."/>
            <person name="Grimwood J."/>
            <person name="Grossniklaus U."/>
            <person name="Hamada T."/>
            <person name="Haseloff J."/>
            <person name="Hetherington A.J."/>
            <person name="Higo A."/>
            <person name="Hirakawa Y."/>
            <person name="Hundley H.N."/>
            <person name="Ikeda Y."/>
            <person name="Inoue K."/>
            <person name="Inoue S.I."/>
            <person name="Ishida S."/>
            <person name="Jia Q."/>
            <person name="Kakita M."/>
            <person name="Kanazawa T."/>
            <person name="Kawai Y."/>
            <person name="Kawashima T."/>
            <person name="Kennedy M."/>
            <person name="Kinose K."/>
            <person name="Kinoshita T."/>
            <person name="Kohara Y."/>
            <person name="Koide E."/>
            <person name="Komatsu K."/>
            <person name="Kopischke S."/>
            <person name="Kubo M."/>
            <person name="Kyozuka J."/>
            <person name="Lagercrantz U."/>
            <person name="Lin S.S."/>
            <person name="Lindquist E."/>
            <person name="Lipzen A.M."/>
            <person name="Lu C.W."/>
            <person name="De Luna E."/>
            <person name="Martienssen R.A."/>
            <person name="Minamino N."/>
            <person name="Mizutani M."/>
            <person name="Mizutani M."/>
            <person name="Mochizuki N."/>
            <person name="Monte I."/>
            <person name="Mosher R."/>
            <person name="Nagasaki H."/>
            <person name="Nakagami H."/>
            <person name="Naramoto S."/>
            <person name="Nishitani K."/>
            <person name="Ohtani M."/>
            <person name="Okamoto T."/>
            <person name="Okumura M."/>
            <person name="Phillips J."/>
            <person name="Pollak B."/>
            <person name="Reinders A."/>
            <person name="Rovekamp M."/>
            <person name="Sano R."/>
            <person name="Sawa S."/>
            <person name="Schmid M.W."/>
            <person name="Shirakawa M."/>
            <person name="Solano R."/>
            <person name="Spunde A."/>
            <person name="Suetsugu N."/>
            <person name="Sugano S."/>
            <person name="Sugiyama A."/>
            <person name="Sun R."/>
            <person name="Suzuki Y."/>
            <person name="Takenaka M."/>
            <person name="Takezawa D."/>
            <person name="Tomogane H."/>
            <person name="Tsuzuki M."/>
            <person name="Ueda T."/>
            <person name="Umeda M."/>
            <person name="Ward J.M."/>
            <person name="Watanabe Y."/>
            <person name="Yazaki K."/>
            <person name="Yokoyama R."/>
            <person name="Yoshitake Y."/>
            <person name="Yotsui I."/>
            <person name="Zachgo S."/>
            <person name="Schmutz J."/>
        </authorList>
    </citation>
    <scope>NUCLEOTIDE SEQUENCE [LARGE SCALE GENOMIC DNA]</scope>
    <source>
        <strain evidence="15">Tak-1</strain>
    </source>
</reference>
<dbReference type="InterPro" id="IPR057842">
    <property type="entry name" value="WH_MER3"/>
</dbReference>
<dbReference type="Pfam" id="PF23445">
    <property type="entry name" value="WHD_SNRNP200"/>
    <property type="match status" value="1"/>
</dbReference>
<dbReference type="AlphaFoldDB" id="A0A2R6XI73"/>
<dbReference type="Gene3D" id="1.10.10.10">
    <property type="entry name" value="Winged helix-like DNA-binding domain superfamily/Winged helix DNA-binding domain"/>
    <property type="match status" value="1"/>
</dbReference>
<dbReference type="OMA" id="HCKNKHT"/>
<dbReference type="Gene3D" id="1.10.3380.10">
    <property type="entry name" value="Sec63 N-terminal domain-like domain"/>
    <property type="match status" value="1"/>
</dbReference>
<dbReference type="GO" id="GO:0016787">
    <property type="term" value="F:hydrolase activity"/>
    <property type="evidence" value="ECO:0007669"/>
    <property type="project" value="UniProtKB-KW"/>
</dbReference>
<dbReference type="Gene3D" id="3.40.50.300">
    <property type="entry name" value="P-loop containing nucleotide triphosphate hydrolases"/>
    <property type="match status" value="2"/>
</dbReference>
<keyword evidence="2" id="KW-0547">Nucleotide-binding</keyword>
<evidence type="ECO:0000256" key="2">
    <source>
        <dbReference type="ARBA" id="ARBA00022741"/>
    </source>
</evidence>
<organism evidence="14 15">
    <name type="scientific">Marchantia polymorpha</name>
    <name type="common">Common liverwort</name>
    <name type="synonym">Marchantia aquatica</name>
    <dbReference type="NCBI Taxonomy" id="3197"/>
    <lineage>
        <taxon>Eukaryota</taxon>
        <taxon>Viridiplantae</taxon>
        <taxon>Streptophyta</taxon>
        <taxon>Embryophyta</taxon>
        <taxon>Marchantiophyta</taxon>
        <taxon>Marchantiopsida</taxon>
        <taxon>Marchantiidae</taxon>
        <taxon>Marchantiales</taxon>
        <taxon>Marchantiaceae</taxon>
        <taxon>Marchantia</taxon>
    </lineage>
</organism>
<evidence type="ECO:0000256" key="4">
    <source>
        <dbReference type="ARBA" id="ARBA00022806"/>
    </source>
</evidence>
<dbReference type="Pfam" id="PF00270">
    <property type="entry name" value="DEAD"/>
    <property type="match status" value="1"/>
</dbReference>
<keyword evidence="4" id="KW-0347">Helicase</keyword>
<dbReference type="PROSITE" id="PS51194">
    <property type="entry name" value="HELICASE_CTER"/>
    <property type="match status" value="1"/>
</dbReference>
<dbReference type="SUPFAM" id="SSF158702">
    <property type="entry name" value="Sec63 N-terminal domain-like"/>
    <property type="match status" value="1"/>
</dbReference>
<dbReference type="GO" id="GO:0007131">
    <property type="term" value="P:reciprocal meiotic recombination"/>
    <property type="evidence" value="ECO:0007669"/>
    <property type="project" value="EnsemblPlants"/>
</dbReference>
<dbReference type="SMART" id="SM00973">
    <property type="entry name" value="Sec63"/>
    <property type="match status" value="1"/>
</dbReference>
<dbReference type="CDD" id="cd18795">
    <property type="entry name" value="SF2_C_Ski2"/>
    <property type="match status" value="1"/>
</dbReference>
<keyword evidence="5" id="KW-0067">ATP-binding</keyword>
<evidence type="ECO:0000256" key="11">
    <source>
        <dbReference type="SAM" id="MobiDB-lite"/>
    </source>
</evidence>
<dbReference type="PROSITE" id="PS51192">
    <property type="entry name" value="HELICASE_ATP_BIND_1"/>
    <property type="match status" value="1"/>
</dbReference>